<gene>
    <name evidence="1" type="ORF">LTS18_007123</name>
</gene>
<name>A0ACC3D314_9PEZI</name>
<dbReference type="Proteomes" id="UP001186974">
    <property type="component" value="Unassembled WGS sequence"/>
</dbReference>
<dbReference type="EMBL" id="JAWDJW010008100">
    <property type="protein sequence ID" value="KAK3061055.1"/>
    <property type="molecule type" value="Genomic_DNA"/>
</dbReference>
<evidence type="ECO:0000313" key="2">
    <source>
        <dbReference type="Proteomes" id="UP001186974"/>
    </source>
</evidence>
<protein>
    <submittedName>
        <fullName evidence="1">Uncharacterized protein</fullName>
    </submittedName>
</protein>
<reference evidence="1" key="1">
    <citation type="submission" date="2024-09" db="EMBL/GenBank/DDBJ databases">
        <title>Black Yeasts Isolated from many extreme environments.</title>
        <authorList>
            <person name="Coleine C."/>
            <person name="Stajich J.E."/>
            <person name="Selbmann L."/>
        </authorList>
    </citation>
    <scope>NUCLEOTIDE SEQUENCE</scope>
    <source>
        <strain evidence="1">CCFEE 5737</strain>
    </source>
</reference>
<proteinExistence type="predicted"/>
<keyword evidence="2" id="KW-1185">Reference proteome</keyword>
<accession>A0ACC3D314</accession>
<sequence length="121" mass="13419">MMNATLQDIFIDEGGVQSEQYMSNWDLYDLWGNRMPEAMAQGIVEGNSTMAAGMNVTNYYYNATQMSYAEGLGMYDTRLMGTRVGAVQAMGTVNAMVEGHGVKAYRMRTTSGGGMRRRDEL</sequence>
<comment type="caution">
    <text evidence="1">The sequence shown here is derived from an EMBL/GenBank/DDBJ whole genome shotgun (WGS) entry which is preliminary data.</text>
</comment>
<evidence type="ECO:0000313" key="1">
    <source>
        <dbReference type="EMBL" id="KAK3061055.1"/>
    </source>
</evidence>
<organism evidence="1 2">
    <name type="scientific">Coniosporium uncinatum</name>
    <dbReference type="NCBI Taxonomy" id="93489"/>
    <lineage>
        <taxon>Eukaryota</taxon>
        <taxon>Fungi</taxon>
        <taxon>Dikarya</taxon>
        <taxon>Ascomycota</taxon>
        <taxon>Pezizomycotina</taxon>
        <taxon>Dothideomycetes</taxon>
        <taxon>Dothideomycetes incertae sedis</taxon>
        <taxon>Coniosporium</taxon>
    </lineage>
</organism>